<reference evidence="2" key="1">
    <citation type="submission" date="2024-07" db="EMBL/GenBank/DDBJ databases">
        <title>Two chromosome-level genome assemblies of Korean endemic species Abeliophyllum distichum and Forsythia ovata (Oleaceae).</title>
        <authorList>
            <person name="Jang H."/>
        </authorList>
    </citation>
    <scope>NUCLEOTIDE SEQUENCE [LARGE SCALE GENOMIC DNA]</scope>
</reference>
<dbReference type="AlphaFoldDB" id="A0ABD1TJG6"/>
<sequence>MNEARARFLYHLAHRRKIDLKSYIYTLINNLGFQMDKSHTAIFSALVSDICEAERVPISSAELVMKSKGPINCFAIENAQRHTAQAARVVQAAEDQLQEGHPVVYQHVTPLGNIATMLR</sequence>
<name>A0ABD1TJG6_9LAMI</name>
<organism evidence="1 2">
    <name type="scientific">Abeliophyllum distichum</name>
    <dbReference type="NCBI Taxonomy" id="126358"/>
    <lineage>
        <taxon>Eukaryota</taxon>
        <taxon>Viridiplantae</taxon>
        <taxon>Streptophyta</taxon>
        <taxon>Embryophyta</taxon>
        <taxon>Tracheophyta</taxon>
        <taxon>Spermatophyta</taxon>
        <taxon>Magnoliopsida</taxon>
        <taxon>eudicotyledons</taxon>
        <taxon>Gunneridae</taxon>
        <taxon>Pentapetalae</taxon>
        <taxon>asterids</taxon>
        <taxon>lamiids</taxon>
        <taxon>Lamiales</taxon>
        <taxon>Oleaceae</taxon>
        <taxon>Forsythieae</taxon>
        <taxon>Abeliophyllum</taxon>
    </lineage>
</organism>
<proteinExistence type="predicted"/>
<dbReference type="EMBL" id="JBFOLK010000005">
    <property type="protein sequence ID" value="KAL2512877.1"/>
    <property type="molecule type" value="Genomic_DNA"/>
</dbReference>
<protein>
    <submittedName>
        <fullName evidence="1">Uncharacterized protein</fullName>
    </submittedName>
</protein>
<accession>A0ABD1TJG6</accession>
<gene>
    <name evidence="1" type="ORF">Adt_18477</name>
</gene>
<keyword evidence="2" id="KW-1185">Reference proteome</keyword>
<comment type="caution">
    <text evidence="1">The sequence shown here is derived from an EMBL/GenBank/DDBJ whole genome shotgun (WGS) entry which is preliminary data.</text>
</comment>
<evidence type="ECO:0000313" key="2">
    <source>
        <dbReference type="Proteomes" id="UP001604336"/>
    </source>
</evidence>
<dbReference type="Proteomes" id="UP001604336">
    <property type="component" value="Unassembled WGS sequence"/>
</dbReference>
<evidence type="ECO:0000313" key="1">
    <source>
        <dbReference type="EMBL" id="KAL2512877.1"/>
    </source>
</evidence>